<sequence length="252" mass="26011">MSETHSPVYRNVLVIGGTGGLGQAVALEFAQLAQTVHLTYHGRRAAAEKIGAAVAERGGTAEVHQLTLPDPDTRGTGIRKLLTRVTPCDVVVNCAVAGNPAVATVSNAEEFKSVIDANVFGAYQVNSISAQAMAGSGGGTVVNVSSVITRRYIVGAVGYVSSKAALEAMTRGFAREWGGAGVRFNTVSPGPIRDTRLLSMVPAQVIDGMMAPGLEERLVSAQQVASVIRAVAGADFAAMNGEVVVVDEGFSL</sequence>
<dbReference type="EMBL" id="BLAG01000020">
    <property type="protein sequence ID" value="GES33669.1"/>
    <property type="molecule type" value="Genomic_DNA"/>
</dbReference>
<evidence type="ECO:0000256" key="1">
    <source>
        <dbReference type="ARBA" id="ARBA00006484"/>
    </source>
</evidence>
<proteinExistence type="inferred from homology"/>
<dbReference type="InterPro" id="IPR002347">
    <property type="entry name" value="SDR_fam"/>
</dbReference>
<reference evidence="4 5" key="1">
    <citation type="submission" date="2019-10" db="EMBL/GenBank/DDBJ databases">
        <title>Whole genome shotgun sequence of Streptomyces angustmyceticus NBRC 3934.</title>
        <authorList>
            <person name="Hosoyama A."/>
            <person name="Ichikawa N."/>
            <person name="Kimura A."/>
            <person name="Kitahashi Y."/>
            <person name="Komaki H."/>
            <person name="Uohara A."/>
        </authorList>
    </citation>
    <scope>NUCLEOTIDE SEQUENCE [LARGE SCALE GENOMIC DNA]</scope>
    <source>
        <strain evidence="4 5">NBRC 3934</strain>
    </source>
</reference>
<protein>
    <submittedName>
        <fullName evidence="4">Beta-ketoacyl-ACP reductase</fullName>
    </submittedName>
</protein>
<dbReference type="PANTHER" id="PTHR43639">
    <property type="entry name" value="OXIDOREDUCTASE, SHORT-CHAIN DEHYDROGENASE/REDUCTASE FAMILY (AFU_ORTHOLOGUE AFUA_5G02870)"/>
    <property type="match status" value="1"/>
</dbReference>
<evidence type="ECO:0000259" key="3">
    <source>
        <dbReference type="SMART" id="SM00822"/>
    </source>
</evidence>
<evidence type="ECO:0000313" key="4">
    <source>
        <dbReference type="EMBL" id="GES33669.1"/>
    </source>
</evidence>
<comment type="caution">
    <text evidence="4">The sequence shown here is derived from an EMBL/GenBank/DDBJ whole genome shotgun (WGS) entry which is preliminary data.</text>
</comment>
<dbReference type="Pfam" id="PF13561">
    <property type="entry name" value="adh_short_C2"/>
    <property type="match status" value="1"/>
</dbReference>
<feature type="domain" description="Ketoreductase" evidence="3">
    <location>
        <begin position="10"/>
        <end position="195"/>
    </location>
</feature>
<dbReference type="GO" id="GO:0016491">
    <property type="term" value="F:oxidoreductase activity"/>
    <property type="evidence" value="ECO:0007669"/>
    <property type="project" value="UniProtKB-KW"/>
</dbReference>
<keyword evidence="5" id="KW-1185">Reference proteome</keyword>
<dbReference type="SMART" id="SM00822">
    <property type="entry name" value="PKS_KR"/>
    <property type="match status" value="1"/>
</dbReference>
<comment type="similarity">
    <text evidence="1">Belongs to the short-chain dehydrogenases/reductases (SDR) family.</text>
</comment>
<evidence type="ECO:0000313" key="5">
    <source>
        <dbReference type="Proteomes" id="UP000325598"/>
    </source>
</evidence>
<gene>
    <name evidence="4" type="ORF">San01_61570</name>
</gene>
<dbReference type="PANTHER" id="PTHR43639:SF1">
    <property type="entry name" value="SHORT-CHAIN DEHYDROGENASE_REDUCTASE FAMILY PROTEIN"/>
    <property type="match status" value="1"/>
</dbReference>
<dbReference type="AlphaFoldDB" id="A0A5J4LQ96"/>
<dbReference type="InterPro" id="IPR020904">
    <property type="entry name" value="Sc_DH/Rdtase_CS"/>
</dbReference>
<dbReference type="InterPro" id="IPR057326">
    <property type="entry name" value="KR_dom"/>
</dbReference>
<dbReference type="CDD" id="cd05233">
    <property type="entry name" value="SDR_c"/>
    <property type="match status" value="1"/>
</dbReference>
<dbReference type="SUPFAM" id="SSF51735">
    <property type="entry name" value="NAD(P)-binding Rossmann-fold domains"/>
    <property type="match status" value="1"/>
</dbReference>
<accession>A0A5J4LQ96</accession>
<organism evidence="4 5">
    <name type="scientific">Streptomyces angustmyceticus</name>
    <dbReference type="NCBI Taxonomy" id="285578"/>
    <lineage>
        <taxon>Bacteria</taxon>
        <taxon>Bacillati</taxon>
        <taxon>Actinomycetota</taxon>
        <taxon>Actinomycetes</taxon>
        <taxon>Kitasatosporales</taxon>
        <taxon>Streptomycetaceae</taxon>
        <taxon>Streptomyces</taxon>
    </lineage>
</organism>
<dbReference type="PRINTS" id="PR00081">
    <property type="entry name" value="GDHRDH"/>
</dbReference>
<dbReference type="PRINTS" id="PR00080">
    <property type="entry name" value="SDRFAMILY"/>
</dbReference>
<dbReference type="PROSITE" id="PS00061">
    <property type="entry name" value="ADH_SHORT"/>
    <property type="match status" value="1"/>
</dbReference>
<evidence type="ECO:0000256" key="2">
    <source>
        <dbReference type="ARBA" id="ARBA00023002"/>
    </source>
</evidence>
<dbReference type="InterPro" id="IPR036291">
    <property type="entry name" value="NAD(P)-bd_dom_sf"/>
</dbReference>
<name>A0A5J4LQ96_9ACTN</name>
<dbReference type="Proteomes" id="UP000325598">
    <property type="component" value="Unassembled WGS sequence"/>
</dbReference>
<dbReference type="GeneID" id="96750199"/>
<dbReference type="RefSeq" id="WP_158101162.1">
    <property type="nucleotide sequence ID" value="NZ_BLAG01000020.1"/>
</dbReference>
<keyword evidence="2" id="KW-0560">Oxidoreductase</keyword>
<dbReference type="Gene3D" id="3.40.50.720">
    <property type="entry name" value="NAD(P)-binding Rossmann-like Domain"/>
    <property type="match status" value="1"/>
</dbReference>